<dbReference type="PANTHER" id="PTHR41287">
    <property type="match status" value="1"/>
</dbReference>
<organism evidence="2 3">
    <name type="scientific">Yanghanlia caeni</name>
    <dbReference type="NCBI Taxonomy" id="3064283"/>
    <lineage>
        <taxon>Bacteria</taxon>
        <taxon>Pseudomonadati</taxon>
        <taxon>Pseudomonadota</taxon>
        <taxon>Betaproteobacteria</taxon>
        <taxon>Burkholderiales</taxon>
        <taxon>Alcaligenaceae</taxon>
        <taxon>Yanghanlia</taxon>
    </lineage>
</organism>
<reference evidence="2 3" key="1">
    <citation type="submission" date="2023-08" db="EMBL/GenBank/DDBJ databases">
        <title>Alcaligenaceae gen. nov., a novel taxon isolated from the sludge of Yixing Pesticide Factory.</title>
        <authorList>
            <person name="Ruan L."/>
        </authorList>
    </citation>
    <scope>NUCLEOTIDE SEQUENCE [LARGE SCALE GENOMIC DNA]</scope>
    <source>
        <strain evidence="2 3">LG-2</strain>
    </source>
</reference>
<dbReference type="Pfam" id="PF20441">
    <property type="entry name" value="TerL_nuclease"/>
    <property type="match status" value="1"/>
</dbReference>
<evidence type="ECO:0000313" key="2">
    <source>
        <dbReference type="EMBL" id="MDR4126393.1"/>
    </source>
</evidence>
<keyword evidence="3" id="KW-1185">Reference proteome</keyword>
<dbReference type="Proteomes" id="UP001232156">
    <property type="component" value="Unassembled WGS sequence"/>
</dbReference>
<evidence type="ECO:0000313" key="3">
    <source>
        <dbReference type="Proteomes" id="UP001232156"/>
    </source>
</evidence>
<protein>
    <recommendedName>
        <fullName evidence="1">Terminase large subunit-like endonuclease domain-containing protein</fullName>
    </recommendedName>
</protein>
<gene>
    <name evidence="2" type="ORF">Q8947_10425</name>
</gene>
<dbReference type="PANTHER" id="PTHR41287:SF1">
    <property type="entry name" value="PROTEIN YMFN"/>
    <property type="match status" value="1"/>
</dbReference>
<dbReference type="InterPro" id="IPR046462">
    <property type="entry name" value="TerL_nuclease"/>
</dbReference>
<dbReference type="RefSeq" id="WP_347287217.1">
    <property type="nucleotide sequence ID" value="NZ_JAUZQE010000023.1"/>
</dbReference>
<dbReference type="InterPro" id="IPR005021">
    <property type="entry name" value="Terminase_largesu-like"/>
</dbReference>
<accession>A0ABU1D7H9</accession>
<comment type="caution">
    <text evidence="2">The sequence shown here is derived from an EMBL/GenBank/DDBJ whole genome shotgun (WGS) entry which is preliminary data.</text>
</comment>
<dbReference type="EMBL" id="JAUZQE010000023">
    <property type="protein sequence ID" value="MDR4126393.1"/>
    <property type="molecule type" value="Genomic_DNA"/>
</dbReference>
<evidence type="ECO:0000259" key="1">
    <source>
        <dbReference type="Pfam" id="PF20441"/>
    </source>
</evidence>
<proteinExistence type="predicted"/>
<sequence>MQPYFWTPKTGIQERERRDRAPYTAWAQQGYLRVCDGAAIDYEQVANDMAEILADVDIQAVAFDRWRIDVLKRELDRLGLELPLVEWGQGFKDMSPALDALEAALLNGEVAHGAHPVLTWNAANAVTVKDPAGNRKLDKSRPTGRIDGIQALAMAFGVATRTEQVQTMPDEIFFV</sequence>
<feature type="domain" description="Terminase large subunit-like endonuclease" evidence="1">
    <location>
        <begin position="8"/>
        <end position="163"/>
    </location>
</feature>
<name>A0ABU1D7H9_9BURK</name>